<dbReference type="GO" id="GO:0140359">
    <property type="term" value="F:ABC-type transporter activity"/>
    <property type="evidence" value="ECO:0007669"/>
    <property type="project" value="InterPro"/>
</dbReference>
<protein>
    <submittedName>
        <fullName evidence="12">ABC multidrug transporter</fullName>
    </submittedName>
</protein>
<sequence>MSCLSDASIGPALLATIYAVLSLALVVIISIQTSHALVQGRLSLVAASLGFIAALTLVLLSYQEHARSPRPSILIVTYLAITCLFDVAKTRTLWLLFDGPSPLAAISTVMVALKVVMILVKSQNKTKWLTWSDSKEHSPEETSGIFGLVVFYWLYRLFMNGHRTILCSETLFPLDQAVSASVLAPKLAKKLRTSSWRGRKWGLAKVLFSTLAPQLLPPIIPRLALLAASMCQSFLIEALLDFLQEDSEKSHGYGLIGATILTYGLLALSTALYGYFQERFVIMTRGCLITAIYDQTVQLELASSAESGVLTLMSTDISRIMTGFLDIHEYWASSIQVGLSCWLLQKKLGTAFVAPLVVVVLSFLAMFFLGKVVGRCQRAWMEAVGIRVGTMATAISQMKLIKMSGMDAPIKKRIQQLRIAEIRVGERWRMLAVTGAAISQVPLLISPVLAFATAMKTLNTTSIFVSISYLTLLAAPLLVLFQKVPQLLSAFTSLQRIQEFLERDTRKDYRISHSHSMFADMGMEAHNGFDMNLLEGSGTRDSCISICDGEFGWSQDTPVLKDVNISIPASCLTAVLGPVGSGKTTFCRYILGELPFARGFVHLSTRRNIGYCDQQPFLTNAPVRDNIVAYGVFDQDRYDGVVIATMLDRDIASFPQGDLTVIGSGGIALSGGQRQRVSMARALYMADTDLLVFDDVLSGLDALTESRVLQRVFGPDGLLRKRRATAILCTHNPRHIEFVDRVIRLHEGGRVTEEGLPASKKMATMPTADSQSDTTIPSGAELLATIPTQTETESQDVARKRRDLKVYGYYFSTAGKITLVSFVFTSACYSFFLNFPRIWLTFWSDDAARKDGGLRQMHSRGYYIGIYGLLQLMCLMSFSAAAALVLGPMIRQSGSILHRRALDTVVNASLQLFVKTDLGVITNLFSQDITLIDGELPLAFLNLVLDIFSVIFMGAVIIASTPWLGLTYPAIVGILYAIQHFYLFTSRQLRLLDLEAKSPLYSHFVDTLKGISTIRASGWTDKSIEKNLALLDRSQKPAYLLAMVQRWLYLMLNTVVMLIAIVLASMMTQLRPSSTLSGASLVTLMSLSQSLGDIVRFYASLETSIGAVTRLRNFSMQTPLEKSDGFQPDHNWPSNGSIEVSKAWASYGGKSSLILLLLGFIDPVEHEGVQGSDTVFLPTGSTVMENLDPGGVATPEQCREALEDLDLWQPVQLRGGLGSLFDESLFSHGQRQLFSLARVVLKRRLMVAGGGGAVLLLDEFSSSVDAVSEQRMMVAVDKHFSGCTVVMVAHRLKTVTEFSDRVFVIDRGQVVESGDPRVLGRMEGTWFASLLKASE</sequence>
<dbReference type="InterPro" id="IPR027417">
    <property type="entry name" value="P-loop_NTPase"/>
</dbReference>
<feature type="transmembrane region" description="Helical" evidence="9">
    <location>
        <begin position="43"/>
        <end position="62"/>
    </location>
</feature>
<evidence type="ECO:0000256" key="1">
    <source>
        <dbReference type="ARBA" id="ARBA00004141"/>
    </source>
</evidence>
<dbReference type="SUPFAM" id="SSF52540">
    <property type="entry name" value="P-loop containing nucleoside triphosphate hydrolases"/>
    <property type="match status" value="2"/>
</dbReference>
<evidence type="ECO:0000256" key="4">
    <source>
        <dbReference type="ARBA" id="ARBA00022741"/>
    </source>
</evidence>
<dbReference type="InterPro" id="IPR044746">
    <property type="entry name" value="ABCC_6TM_D1"/>
</dbReference>
<keyword evidence="7 9" id="KW-0472">Membrane</keyword>
<feature type="transmembrane region" description="Helical" evidence="9">
    <location>
        <begin position="966"/>
        <end position="984"/>
    </location>
</feature>
<dbReference type="InterPro" id="IPR044726">
    <property type="entry name" value="ABCC_6TM_D2"/>
</dbReference>
<feature type="transmembrane region" description="Helical" evidence="9">
    <location>
        <begin position="12"/>
        <end position="31"/>
    </location>
</feature>
<keyword evidence="3 9" id="KW-0812">Transmembrane</keyword>
<feature type="domain" description="ABC transmembrane type-1" evidence="11">
    <location>
        <begin position="838"/>
        <end position="1103"/>
    </location>
</feature>
<dbReference type="Gene3D" id="1.20.1560.10">
    <property type="entry name" value="ABC transporter type 1, transmembrane domain"/>
    <property type="match status" value="2"/>
</dbReference>
<feature type="transmembrane region" description="Helical" evidence="9">
    <location>
        <begin position="1047"/>
        <end position="1067"/>
    </location>
</feature>
<dbReference type="GO" id="GO:0016887">
    <property type="term" value="F:ATP hydrolysis activity"/>
    <property type="evidence" value="ECO:0007669"/>
    <property type="project" value="InterPro"/>
</dbReference>
<reference evidence="12 13" key="1">
    <citation type="journal article" date="2011" name="Proc. Natl. Acad. Sci. U.S.A.">
        <title>Genome and transcriptome analyses of the mountain pine beetle-fungal symbiont Grosmannia clavigera, a lodgepole pine pathogen.</title>
        <authorList>
            <person name="DiGuistini S."/>
            <person name="Wang Y."/>
            <person name="Liao N.Y."/>
            <person name="Taylor G."/>
            <person name="Tanguay P."/>
            <person name="Feau N."/>
            <person name="Henrissat B."/>
            <person name="Chan S.K."/>
            <person name="Hesse-Orce U."/>
            <person name="Alamouti S.M."/>
            <person name="Tsui C.K.M."/>
            <person name="Docking R.T."/>
            <person name="Levasseur A."/>
            <person name="Haridas S."/>
            <person name="Robertson G."/>
            <person name="Birol I."/>
            <person name="Holt R.A."/>
            <person name="Marra M.A."/>
            <person name="Hamelin R.C."/>
            <person name="Hirst M."/>
            <person name="Jones S.J.M."/>
            <person name="Bohlmann J."/>
            <person name="Breuil C."/>
        </authorList>
    </citation>
    <scope>NUCLEOTIDE SEQUENCE [LARGE SCALE GENOMIC DNA]</scope>
    <source>
        <strain evidence="13">kw1407 / UAMH 11150</strain>
    </source>
</reference>
<feature type="transmembrane region" description="Helical" evidence="9">
    <location>
        <begin position="431"/>
        <end position="455"/>
    </location>
</feature>
<dbReference type="InParanoid" id="F0XBF2"/>
<dbReference type="GO" id="GO:0016020">
    <property type="term" value="C:membrane"/>
    <property type="evidence" value="ECO:0007669"/>
    <property type="project" value="UniProtKB-SubCell"/>
</dbReference>
<feature type="transmembrane region" description="Helical" evidence="9">
    <location>
        <begin position="939"/>
        <end position="960"/>
    </location>
</feature>
<evidence type="ECO:0000259" key="10">
    <source>
        <dbReference type="PROSITE" id="PS50893"/>
    </source>
</evidence>
<evidence type="ECO:0000313" key="13">
    <source>
        <dbReference type="Proteomes" id="UP000007796"/>
    </source>
</evidence>
<proteinExistence type="predicted"/>
<dbReference type="GeneID" id="25978506"/>
<dbReference type="Gene3D" id="3.40.50.300">
    <property type="entry name" value="P-loop containing nucleotide triphosphate hydrolases"/>
    <property type="match status" value="2"/>
</dbReference>
<dbReference type="eggNOG" id="KOG0054">
    <property type="taxonomic scope" value="Eukaryota"/>
</dbReference>
<dbReference type="PROSITE" id="PS00211">
    <property type="entry name" value="ABC_TRANSPORTER_1"/>
    <property type="match status" value="2"/>
</dbReference>
<feature type="domain" description="ABC transmembrane type-1" evidence="11">
    <location>
        <begin position="223"/>
        <end position="489"/>
    </location>
</feature>
<dbReference type="CDD" id="cd18580">
    <property type="entry name" value="ABC_6TM_ABCC_D2"/>
    <property type="match status" value="1"/>
</dbReference>
<dbReference type="InterPro" id="IPR003593">
    <property type="entry name" value="AAA+_ATPase"/>
</dbReference>
<evidence type="ECO:0000256" key="3">
    <source>
        <dbReference type="ARBA" id="ARBA00022692"/>
    </source>
</evidence>
<feature type="transmembrane region" description="Helical" evidence="9">
    <location>
        <begin position="103"/>
        <end position="120"/>
    </location>
</feature>
<feature type="transmembrane region" description="Helical" evidence="9">
    <location>
        <begin position="74"/>
        <end position="97"/>
    </location>
</feature>
<feature type="transmembrane region" description="Helical" evidence="9">
    <location>
        <begin position="252"/>
        <end position="276"/>
    </location>
</feature>
<dbReference type="GO" id="GO:0005524">
    <property type="term" value="F:ATP binding"/>
    <property type="evidence" value="ECO:0007669"/>
    <property type="project" value="UniProtKB-KW"/>
</dbReference>
<dbReference type="STRING" id="655863.F0XBF2"/>
<dbReference type="InterPro" id="IPR017871">
    <property type="entry name" value="ABC_transporter-like_CS"/>
</dbReference>
<evidence type="ECO:0000256" key="7">
    <source>
        <dbReference type="ARBA" id="ARBA00023136"/>
    </source>
</evidence>
<feature type="domain" description="ABC transporter" evidence="10">
    <location>
        <begin position="1095"/>
        <end position="1332"/>
    </location>
</feature>
<dbReference type="PROSITE" id="PS50929">
    <property type="entry name" value="ABC_TM1F"/>
    <property type="match status" value="2"/>
</dbReference>
<dbReference type="Pfam" id="PF00005">
    <property type="entry name" value="ABC_tran"/>
    <property type="match status" value="1"/>
</dbReference>
<dbReference type="InterPro" id="IPR011527">
    <property type="entry name" value="ABC1_TM_dom"/>
</dbReference>
<dbReference type="PROSITE" id="PS50893">
    <property type="entry name" value="ABC_TRANSPORTER_2"/>
    <property type="match status" value="2"/>
</dbReference>
<comment type="subcellular location">
    <subcellularLocation>
        <location evidence="1">Membrane</location>
        <topology evidence="1">Multi-pass membrane protein</topology>
    </subcellularLocation>
</comment>
<feature type="domain" description="ABC transporter" evidence="10">
    <location>
        <begin position="544"/>
        <end position="772"/>
    </location>
</feature>
<evidence type="ECO:0000256" key="6">
    <source>
        <dbReference type="ARBA" id="ARBA00022989"/>
    </source>
</evidence>
<dbReference type="SUPFAM" id="SSF90123">
    <property type="entry name" value="ABC transporter transmembrane region"/>
    <property type="match status" value="2"/>
</dbReference>
<keyword evidence="13" id="KW-1185">Reference proteome</keyword>
<keyword evidence="5" id="KW-0067">ATP-binding</keyword>
<accession>F0XBF2</accession>
<evidence type="ECO:0000256" key="2">
    <source>
        <dbReference type="ARBA" id="ARBA00022448"/>
    </source>
</evidence>
<dbReference type="OrthoDB" id="6500128at2759"/>
<evidence type="ECO:0000313" key="12">
    <source>
        <dbReference type="EMBL" id="EFX04947.1"/>
    </source>
</evidence>
<feature type="transmembrane region" description="Helical" evidence="9">
    <location>
        <begin position="461"/>
        <end position="481"/>
    </location>
</feature>
<dbReference type="SMART" id="SM00382">
    <property type="entry name" value="AAA"/>
    <property type="match status" value="2"/>
</dbReference>
<dbReference type="Proteomes" id="UP000007796">
    <property type="component" value="Unassembled WGS sequence"/>
</dbReference>
<name>F0XBF2_GROCL</name>
<feature type="transmembrane region" description="Helical" evidence="9">
    <location>
        <begin position="864"/>
        <end position="890"/>
    </location>
</feature>
<evidence type="ECO:0000259" key="11">
    <source>
        <dbReference type="PROSITE" id="PS50929"/>
    </source>
</evidence>
<dbReference type="PANTHER" id="PTHR24223:SF345">
    <property type="entry name" value="ABC MULTIDRUG TRANSPORTER (EUROFUNG)"/>
    <property type="match status" value="1"/>
</dbReference>
<dbReference type="EMBL" id="GL629756">
    <property type="protein sequence ID" value="EFX04947.1"/>
    <property type="molecule type" value="Genomic_DNA"/>
</dbReference>
<comment type="function">
    <text evidence="8">ABC-type transporter; part of the gene cluster that mediates the biosynthesis of the phomopsins, a group of hexapeptide mycotoxins which infects lupins and causes lupinosis disease in livestock.</text>
</comment>
<dbReference type="PANTHER" id="PTHR24223">
    <property type="entry name" value="ATP-BINDING CASSETTE SUB-FAMILY C"/>
    <property type="match status" value="1"/>
</dbReference>
<dbReference type="RefSeq" id="XP_014174429.1">
    <property type="nucleotide sequence ID" value="XM_014318954.1"/>
</dbReference>
<gene>
    <name evidence="12" type="ORF">CMQ_5209</name>
</gene>
<keyword evidence="2" id="KW-0813">Transport</keyword>
<feature type="transmembrane region" description="Helical" evidence="9">
    <location>
        <begin position="809"/>
        <end position="832"/>
    </location>
</feature>
<feature type="transmembrane region" description="Helical" evidence="9">
    <location>
        <begin position="348"/>
        <end position="369"/>
    </location>
</feature>
<dbReference type="InterPro" id="IPR036640">
    <property type="entry name" value="ABC1_TM_sf"/>
</dbReference>
<dbReference type="InterPro" id="IPR003439">
    <property type="entry name" value="ABC_transporter-like_ATP-bd"/>
</dbReference>
<dbReference type="InterPro" id="IPR050173">
    <property type="entry name" value="ABC_transporter_C-like"/>
</dbReference>
<keyword evidence="4" id="KW-0547">Nucleotide-binding</keyword>
<keyword evidence="6 9" id="KW-1133">Transmembrane helix</keyword>
<dbReference type="FunFam" id="1.20.1560.10:FF:000055">
    <property type="entry name" value="ABC multidrug transporter (Eurofung)"/>
    <property type="match status" value="1"/>
</dbReference>
<dbReference type="HOGENOM" id="CLU_000604_27_5_1"/>
<dbReference type="FunFam" id="1.20.1560.10:FF:000066">
    <property type="entry name" value="ABC multidrug transporter (Eurofung)"/>
    <property type="match status" value="1"/>
</dbReference>
<evidence type="ECO:0000256" key="8">
    <source>
        <dbReference type="ARBA" id="ARBA00059074"/>
    </source>
</evidence>
<dbReference type="CDD" id="cd18579">
    <property type="entry name" value="ABC_6TM_ABCC_D1"/>
    <property type="match status" value="1"/>
</dbReference>
<organism evidence="13">
    <name type="scientific">Grosmannia clavigera (strain kw1407 / UAMH 11150)</name>
    <name type="common">Blue stain fungus</name>
    <name type="synonym">Graphiocladiella clavigera</name>
    <dbReference type="NCBI Taxonomy" id="655863"/>
    <lineage>
        <taxon>Eukaryota</taxon>
        <taxon>Fungi</taxon>
        <taxon>Dikarya</taxon>
        <taxon>Ascomycota</taxon>
        <taxon>Pezizomycotina</taxon>
        <taxon>Sordariomycetes</taxon>
        <taxon>Sordariomycetidae</taxon>
        <taxon>Ophiostomatales</taxon>
        <taxon>Ophiostomataceae</taxon>
        <taxon>Leptographium</taxon>
    </lineage>
</organism>
<evidence type="ECO:0000256" key="9">
    <source>
        <dbReference type="SAM" id="Phobius"/>
    </source>
</evidence>
<dbReference type="Pfam" id="PF00664">
    <property type="entry name" value="ABC_membrane"/>
    <property type="match status" value="2"/>
</dbReference>
<evidence type="ECO:0000256" key="5">
    <source>
        <dbReference type="ARBA" id="ARBA00022840"/>
    </source>
</evidence>